<protein>
    <submittedName>
        <fullName evidence="1">Uncharacterized protein</fullName>
    </submittedName>
</protein>
<name>A0A524RLH8_9CHRO</name>
<dbReference type="Proteomes" id="UP000317990">
    <property type="component" value="Unassembled WGS sequence"/>
</dbReference>
<comment type="caution">
    <text evidence="1">The sequence shown here is derived from an EMBL/GenBank/DDBJ whole genome shotgun (WGS) entry which is preliminary data.</text>
</comment>
<accession>A0A524RLH8</accession>
<organism evidence="1 2">
    <name type="scientific">Aphanocapsa feldmannii 277cV</name>
    <dbReference type="NCBI Taxonomy" id="2507553"/>
    <lineage>
        <taxon>Bacteria</taxon>
        <taxon>Bacillati</taxon>
        <taxon>Cyanobacteriota</taxon>
        <taxon>Cyanophyceae</taxon>
        <taxon>Oscillatoriophycideae</taxon>
        <taxon>Chroococcales</taxon>
        <taxon>Microcystaceae</taxon>
        <taxon>Aphanocapsa</taxon>
    </lineage>
</organism>
<dbReference type="EMBL" id="SRMO01000084">
    <property type="protein sequence ID" value="TGG90892.1"/>
    <property type="molecule type" value="Genomic_DNA"/>
</dbReference>
<gene>
    <name evidence="1" type="ORF">ERJ67_09230</name>
</gene>
<evidence type="ECO:0000313" key="1">
    <source>
        <dbReference type="EMBL" id="TGG90892.1"/>
    </source>
</evidence>
<proteinExistence type="predicted"/>
<dbReference type="AlphaFoldDB" id="A0A524RLH8"/>
<reference evidence="1 2" key="1">
    <citation type="journal article" date="2019" name="mSystems">
        <title>Life at home and on the roam: Genomic adaptions reflect the dual lifestyle of an intracellular, facultative symbiont.</title>
        <authorList>
            <person name="Burgsdorf I."/>
        </authorList>
    </citation>
    <scope>NUCLEOTIDE SEQUENCE [LARGE SCALE GENOMIC DNA]</scope>
    <source>
        <strain evidence="1">277cV</strain>
    </source>
</reference>
<sequence length="119" mass="13091">MTSPLTTEELARLEATLLPGLERHYLRLLAHSLRTLQQIDPGADGLPGTEAMQRWALAQPQLLGEEDFIKPLLEQLQQAGDMLTAIAAARSEPVAPLSLDLEDLIAWARSQARQRLNSG</sequence>
<evidence type="ECO:0000313" key="2">
    <source>
        <dbReference type="Proteomes" id="UP000317990"/>
    </source>
</evidence>